<keyword evidence="2" id="KW-0378">Hydrolase</keyword>
<evidence type="ECO:0000256" key="1">
    <source>
        <dbReference type="ARBA" id="ARBA00010515"/>
    </source>
</evidence>
<protein>
    <recommendedName>
        <fullName evidence="4">Alpha/beta hydrolase fold-3 domain-containing protein</fullName>
    </recommendedName>
</protein>
<dbReference type="SUPFAM" id="SSF53474">
    <property type="entry name" value="alpha/beta-Hydrolases"/>
    <property type="match status" value="1"/>
</dbReference>
<reference evidence="5" key="1">
    <citation type="journal article" date="2022" name="Plant J.">
        <title>Strategies of tolerance reflected in two North American maple genomes.</title>
        <authorList>
            <person name="McEvoy S.L."/>
            <person name="Sezen U.U."/>
            <person name="Trouern-Trend A."/>
            <person name="McMahon S.M."/>
            <person name="Schaberg P.G."/>
            <person name="Yang J."/>
            <person name="Wegrzyn J.L."/>
            <person name="Swenson N.G."/>
        </authorList>
    </citation>
    <scope>NUCLEOTIDE SEQUENCE</scope>
    <source>
        <strain evidence="5">91603</strain>
    </source>
</reference>
<feature type="region of interest" description="Disordered" evidence="3">
    <location>
        <begin position="36"/>
        <end position="55"/>
    </location>
</feature>
<dbReference type="InterPro" id="IPR013094">
    <property type="entry name" value="AB_hydrolase_3"/>
</dbReference>
<name>A0AAD5JE72_ACENE</name>
<dbReference type="Gene3D" id="3.40.50.1820">
    <property type="entry name" value="alpha/beta hydrolase"/>
    <property type="match status" value="1"/>
</dbReference>
<dbReference type="GO" id="GO:0009860">
    <property type="term" value="P:pollen tube growth"/>
    <property type="evidence" value="ECO:0007669"/>
    <property type="project" value="TreeGrafter"/>
</dbReference>
<evidence type="ECO:0000256" key="2">
    <source>
        <dbReference type="ARBA" id="ARBA00022801"/>
    </source>
</evidence>
<evidence type="ECO:0000256" key="3">
    <source>
        <dbReference type="SAM" id="MobiDB-lite"/>
    </source>
</evidence>
<comment type="caution">
    <text evidence="5">The sequence shown here is derived from an EMBL/GenBank/DDBJ whole genome shotgun (WGS) entry which is preliminary data.</text>
</comment>
<gene>
    <name evidence="5" type="ORF">LWI28_025865</name>
</gene>
<evidence type="ECO:0000313" key="6">
    <source>
        <dbReference type="Proteomes" id="UP001064489"/>
    </source>
</evidence>
<dbReference type="PANTHER" id="PTHR23024">
    <property type="entry name" value="ARYLACETAMIDE DEACETYLASE"/>
    <property type="match status" value="1"/>
</dbReference>
<dbReference type="InterPro" id="IPR050466">
    <property type="entry name" value="Carboxylest/Gibb_receptor"/>
</dbReference>
<dbReference type="PROSITE" id="PS01173">
    <property type="entry name" value="LIPASE_GDXG_HIS"/>
    <property type="match status" value="1"/>
</dbReference>
<organism evidence="5 6">
    <name type="scientific">Acer negundo</name>
    <name type="common">Box elder</name>
    <dbReference type="NCBI Taxonomy" id="4023"/>
    <lineage>
        <taxon>Eukaryota</taxon>
        <taxon>Viridiplantae</taxon>
        <taxon>Streptophyta</taxon>
        <taxon>Embryophyta</taxon>
        <taxon>Tracheophyta</taxon>
        <taxon>Spermatophyta</taxon>
        <taxon>Magnoliopsida</taxon>
        <taxon>eudicotyledons</taxon>
        <taxon>Gunneridae</taxon>
        <taxon>Pentapetalae</taxon>
        <taxon>rosids</taxon>
        <taxon>malvids</taxon>
        <taxon>Sapindales</taxon>
        <taxon>Sapindaceae</taxon>
        <taxon>Hippocastanoideae</taxon>
        <taxon>Acereae</taxon>
        <taxon>Acer</taxon>
    </lineage>
</organism>
<reference evidence="5" key="2">
    <citation type="submission" date="2023-02" db="EMBL/GenBank/DDBJ databases">
        <authorList>
            <person name="Swenson N.G."/>
            <person name="Wegrzyn J.L."/>
            <person name="Mcevoy S.L."/>
        </authorList>
    </citation>
    <scope>NUCLEOTIDE SEQUENCE</scope>
    <source>
        <strain evidence="5">91603</strain>
        <tissue evidence="5">Leaf</tissue>
    </source>
</reference>
<feature type="domain" description="Alpha/beta hydrolase fold-3" evidence="4">
    <location>
        <begin position="93"/>
        <end position="310"/>
    </location>
</feature>
<proteinExistence type="inferred from homology"/>
<evidence type="ECO:0000259" key="4">
    <source>
        <dbReference type="Pfam" id="PF07859"/>
    </source>
</evidence>
<dbReference type="EMBL" id="JAJSOW010000003">
    <property type="protein sequence ID" value="KAI9196658.1"/>
    <property type="molecule type" value="Genomic_DNA"/>
</dbReference>
<dbReference type="PANTHER" id="PTHR23024:SF24">
    <property type="entry name" value="ALPHA_BETA HYDROLASE FOLD-3 DOMAIN-CONTAINING PROTEIN"/>
    <property type="match status" value="1"/>
</dbReference>
<dbReference type="AlphaFoldDB" id="A0AAD5JE72"/>
<comment type="similarity">
    <text evidence="1">Belongs to the 'GDXG' lipolytic enzyme family.</text>
</comment>
<dbReference type="Pfam" id="PF07859">
    <property type="entry name" value="Abhydrolase_3"/>
    <property type="match status" value="1"/>
</dbReference>
<evidence type="ECO:0000313" key="5">
    <source>
        <dbReference type="EMBL" id="KAI9196658.1"/>
    </source>
</evidence>
<dbReference type="Proteomes" id="UP001064489">
    <property type="component" value="Chromosome 1"/>
</dbReference>
<accession>A0AAD5JE72</accession>
<sequence>MASVQLPWKLRLIYAACKWIVNLSHRPDDTINRRLQSLTDPKTSPSKTPRNGVVSSDTVINSSQDLWFRCFTPTTTTTAAAHGGDDGRSLPIIVYIHGGGFAFYSASSTAYDSWCRRLSSELNAVVVSVNYRLAPEHRCPTQYEDCFDTLKFLDENLDKLPVNVNPKLCFIAGDSAGGNLVHHVAVKASEYEFSSLKLIGLISIQPFFGGEERTESEIRNSGGLLLSVEDTDWYWKMFLPDGSDRDHPAVNVFGPKSSLDISRVKYPSTLILIGGLDLLYDWQIKYYDGLKKAGKEVDLVEDPNAFHGSHMFEELPGSALFIKGIQDFMGKQMNKENY</sequence>
<dbReference type="InterPro" id="IPR002168">
    <property type="entry name" value="Lipase_GDXG_HIS_AS"/>
</dbReference>
<dbReference type="GO" id="GO:0052689">
    <property type="term" value="F:carboxylic ester hydrolase activity"/>
    <property type="evidence" value="ECO:0007669"/>
    <property type="project" value="TreeGrafter"/>
</dbReference>
<keyword evidence="6" id="KW-1185">Reference proteome</keyword>
<dbReference type="InterPro" id="IPR029058">
    <property type="entry name" value="AB_hydrolase_fold"/>
</dbReference>